<proteinExistence type="predicted"/>
<evidence type="ECO:0000313" key="1">
    <source>
        <dbReference type="EMBL" id="GBG40063.1"/>
    </source>
</evidence>
<reference evidence="1" key="1">
    <citation type="journal article" date="2018" name="Genome Announc.">
        <title>Draft Genome Sequence of Mycobacterium montefiorense Isolated from Japanese Black Salamander (Hynobius nigrescens).</title>
        <authorList>
            <person name="Fukano H."/>
            <person name="Yoshida M."/>
            <person name="Shimizu A."/>
            <person name="Iwao H."/>
            <person name="Katayama Y."/>
            <person name="Omatsu T."/>
            <person name="Mizutani T."/>
            <person name="Kurata O."/>
            <person name="Wada S."/>
            <person name="Hoshino Y."/>
        </authorList>
    </citation>
    <scope>NUCLEOTIDE SEQUENCE</scope>
    <source>
        <strain evidence="1">BS</strain>
    </source>
</reference>
<keyword evidence="3" id="KW-1185">Reference proteome</keyword>
<dbReference type="EMBL" id="BFCH01000026">
    <property type="protein sequence ID" value="GBG40063.1"/>
    <property type="molecule type" value="Genomic_DNA"/>
</dbReference>
<evidence type="ECO:0000313" key="3">
    <source>
        <dbReference type="Proteomes" id="UP000245060"/>
    </source>
</evidence>
<accession>A0AA37PLC9</accession>
<dbReference type="Proteomes" id="UP001139505">
    <property type="component" value="Unassembled WGS sequence"/>
</dbReference>
<evidence type="ECO:0000313" key="2">
    <source>
        <dbReference type="EMBL" id="GKU71769.1"/>
    </source>
</evidence>
<comment type="caution">
    <text evidence="2">The sequence shown here is derived from an EMBL/GenBank/DDBJ whole genome shotgun (WGS) entry which is preliminary data.</text>
</comment>
<reference evidence="2" key="3">
    <citation type="journal article" date="2022" name="Microbiol. Resour. Announc.">
        <title>Draft Genome Sequences of Eight Mycobacterium montefiorense Strains Isolated from Salamanders in Captivity.</title>
        <authorList>
            <person name="Komine T."/>
            <person name="Ihara H."/>
            <person name="Fukano H."/>
            <person name="Hoshino Y."/>
            <person name="Kurata O."/>
            <person name="Wada S."/>
        </authorList>
    </citation>
    <scope>NUCLEOTIDE SEQUENCE</scope>
    <source>
        <strain evidence="2">NJB18185</strain>
    </source>
</reference>
<organism evidence="2 4">
    <name type="scientific">Mycobacterium montefiorense</name>
    <dbReference type="NCBI Taxonomy" id="154654"/>
    <lineage>
        <taxon>Bacteria</taxon>
        <taxon>Bacillati</taxon>
        <taxon>Actinomycetota</taxon>
        <taxon>Actinomycetes</taxon>
        <taxon>Mycobacteriales</taxon>
        <taxon>Mycobacteriaceae</taxon>
        <taxon>Mycobacterium</taxon>
        <taxon>Mycobacterium simiae complex</taxon>
    </lineage>
</organism>
<protein>
    <submittedName>
        <fullName evidence="2">Uncharacterized protein</fullName>
    </submittedName>
</protein>
<name>A0AA37PLC9_9MYCO</name>
<dbReference type="AlphaFoldDB" id="A0AA37PLC9"/>
<evidence type="ECO:0000313" key="4">
    <source>
        <dbReference type="Proteomes" id="UP001139505"/>
    </source>
</evidence>
<sequence>MSATLGGIAGLAIADSGPGLGWPPQPLSRSAAPAATAAAHLLSVATIVAMLEGCAAQGVGRLRPTGPVSVIRLTIAVRIVTPGRLAVSQGHKSRENRRQK</sequence>
<reference evidence="2" key="4">
    <citation type="submission" date="2022-04" db="EMBL/GenBank/DDBJ databases">
        <authorList>
            <person name="Komine T."/>
            <person name="Fukano H."/>
            <person name="Wada S."/>
        </authorList>
    </citation>
    <scope>NUCLEOTIDE SEQUENCE</scope>
    <source>
        <strain evidence="2">NJB18185</strain>
    </source>
</reference>
<dbReference type="EMBL" id="BQYH01000007">
    <property type="protein sequence ID" value="GKU71769.1"/>
    <property type="molecule type" value="Genomic_DNA"/>
</dbReference>
<reference evidence="3" key="2">
    <citation type="submission" date="2018-04" db="EMBL/GenBank/DDBJ databases">
        <title>Draft genome sequence of Mycobacterium montefiorense isolated from Japanese black salamander.</title>
        <authorList>
            <person name="Fukano H."/>
            <person name="Yoshida M."/>
            <person name="Shimizu A."/>
            <person name="Iwao H."/>
            <person name="Kurata O."/>
            <person name="Katayama Y."/>
            <person name="Omatsu T."/>
            <person name="Mizutani T."/>
            <person name="Wada S."/>
            <person name="Hoshino Y."/>
        </authorList>
    </citation>
    <scope>NUCLEOTIDE SEQUENCE [LARGE SCALE GENOMIC DNA]</scope>
    <source>
        <strain evidence="3">BS</strain>
    </source>
</reference>
<gene>
    <name evidence="1" type="ORF">MmonteBS_44350</name>
    <name evidence="2" type="ORF">NJB18185_15450</name>
</gene>
<dbReference type="Proteomes" id="UP000245060">
    <property type="component" value="Unassembled WGS sequence"/>
</dbReference>